<keyword evidence="10" id="KW-1185">Reference proteome</keyword>
<dbReference type="EMBL" id="KZ613467">
    <property type="protein sequence ID" value="PMD26578.1"/>
    <property type="molecule type" value="Genomic_DNA"/>
</dbReference>
<proteinExistence type="inferred from homology"/>
<keyword evidence="5 6" id="KW-0482">Metalloprotease</keyword>
<evidence type="ECO:0000256" key="4">
    <source>
        <dbReference type="ARBA" id="ARBA00022833"/>
    </source>
</evidence>
<feature type="transmembrane region" description="Helical" evidence="7">
    <location>
        <begin position="46"/>
        <end position="65"/>
    </location>
</feature>
<evidence type="ECO:0000256" key="3">
    <source>
        <dbReference type="ARBA" id="ARBA00022801"/>
    </source>
</evidence>
<dbReference type="Proteomes" id="UP000235672">
    <property type="component" value="Unassembled WGS sequence"/>
</dbReference>
<name>A0A2J6QJZ3_9HELO</name>
<evidence type="ECO:0000313" key="9">
    <source>
        <dbReference type="EMBL" id="PMD26578.1"/>
    </source>
</evidence>
<comment type="similarity">
    <text evidence="6">Belongs to the peptidase M48 family.</text>
</comment>
<dbReference type="STRING" id="1745343.A0A2J6QJZ3"/>
<organism evidence="9 10">
    <name type="scientific">Hyaloscypha hepaticicola</name>
    <dbReference type="NCBI Taxonomy" id="2082293"/>
    <lineage>
        <taxon>Eukaryota</taxon>
        <taxon>Fungi</taxon>
        <taxon>Dikarya</taxon>
        <taxon>Ascomycota</taxon>
        <taxon>Pezizomycotina</taxon>
        <taxon>Leotiomycetes</taxon>
        <taxon>Helotiales</taxon>
        <taxon>Hyaloscyphaceae</taxon>
        <taxon>Hyaloscypha</taxon>
    </lineage>
</organism>
<feature type="domain" description="Peptidase M48" evidence="8">
    <location>
        <begin position="193"/>
        <end position="357"/>
    </location>
</feature>
<keyword evidence="1 6" id="KW-0645">Protease</keyword>
<keyword evidence="3 6" id="KW-0378">Hydrolase</keyword>
<feature type="transmembrane region" description="Helical" evidence="7">
    <location>
        <begin position="232"/>
        <end position="252"/>
    </location>
</feature>
<sequence length="376" mass="43090">MKASHSMLLVLLFVKIDVGPWLWDLVGDFQITFLPSFTNEFWRSCLFLASCLFIYLAWSGPNFIIRSMALREDVRESFAVRWASTWRLHELAGDNVVPTVLLFVTLSVLFCQVLQLNFNKNCIEIFAAAQLAFVLIYPIVNQPKKENLLLMKPGNLSDEIHNLAASAELKLKNIYIGSGPLPTNIEDRVQNFGWPRKNNLLIHESLIKRCTEEDIKALAAQQLGCWFYGNNIRAFFVSQIVITHTFSMVMIFIRQKSSYSQWNFPAEVYPKIPAIVLFSICFAPVTWLWFTLQMHYMHRKNAFLADKFAATQGYSSELSTMLSKNPAAASETKIDWIYSLYHNSTPQISERLEALEKAREDEEGAISLPSVVDEKH</sequence>
<dbReference type="GO" id="GO:0004222">
    <property type="term" value="F:metalloendopeptidase activity"/>
    <property type="evidence" value="ECO:0007669"/>
    <property type="project" value="InterPro"/>
</dbReference>
<dbReference type="OrthoDB" id="3526254at2759"/>
<feature type="transmembrane region" description="Helical" evidence="7">
    <location>
        <begin position="272"/>
        <end position="290"/>
    </location>
</feature>
<keyword evidence="7" id="KW-0812">Transmembrane</keyword>
<evidence type="ECO:0000313" key="10">
    <source>
        <dbReference type="Proteomes" id="UP000235672"/>
    </source>
</evidence>
<keyword evidence="2" id="KW-0479">Metal-binding</keyword>
<dbReference type="GO" id="GO:0006508">
    <property type="term" value="P:proteolysis"/>
    <property type="evidence" value="ECO:0007669"/>
    <property type="project" value="UniProtKB-KW"/>
</dbReference>
<evidence type="ECO:0000256" key="5">
    <source>
        <dbReference type="ARBA" id="ARBA00023049"/>
    </source>
</evidence>
<evidence type="ECO:0000256" key="6">
    <source>
        <dbReference type="RuleBase" id="RU003983"/>
    </source>
</evidence>
<keyword evidence="7" id="KW-1133">Transmembrane helix</keyword>
<keyword evidence="7" id="KW-0472">Membrane</keyword>
<evidence type="ECO:0000256" key="1">
    <source>
        <dbReference type="ARBA" id="ARBA00022670"/>
    </source>
</evidence>
<keyword evidence="4 6" id="KW-0862">Zinc</keyword>
<reference evidence="9 10" key="1">
    <citation type="submission" date="2016-05" db="EMBL/GenBank/DDBJ databases">
        <title>A degradative enzymes factory behind the ericoid mycorrhizal symbiosis.</title>
        <authorList>
            <consortium name="DOE Joint Genome Institute"/>
            <person name="Martino E."/>
            <person name="Morin E."/>
            <person name="Grelet G."/>
            <person name="Kuo A."/>
            <person name="Kohler A."/>
            <person name="Daghino S."/>
            <person name="Barry K."/>
            <person name="Choi C."/>
            <person name="Cichocki N."/>
            <person name="Clum A."/>
            <person name="Copeland A."/>
            <person name="Hainaut M."/>
            <person name="Haridas S."/>
            <person name="Labutti K."/>
            <person name="Lindquist E."/>
            <person name="Lipzen A."/>
            <person name="Khouja H.-R."/>
            <person name="Murat C."/>
            <person name="Ohm R."/>
            <person name="Olson A."/>
            <person name="Spatafora J."/>
            <person name="Veneault-Fourrey C."/>
            <person name="Henrissat B."/>
            <person name="Grigoriev I."/>
            <person name="Martin F."/>
            <person name="Perotto S."/>
        </authorList>
    </citation>
    <scope>NUCLEOTIDE SEQUENCE [LARGE SCALE GENOMIC DNA]</scope>
    <source>
        <strain evidence="9 10">UAMH 7357</strain>
    </source>
</reference>
<dbReference type="PANTHER" id="PTHR10120">
    <property type="entry name" value="CAAX PRENYL PROTEASE 1"/>
    <property type="match status" value="1"/>
</dbReference>
<comment type="cofactor">
    <cofactor evidence="6">
        <name>Zn(2+)</name>
        <dbReference type="ChEBI" id="CHEBI:29105"/>
    </cofactor>
    <text evidence="6">Binds 1 zinc ion per subunit.</text>
</comment>
<gene>
    <name evidence="9" type="ORF">NA56DRAFT_654391</name>
</gene>
<evidence type="ECO:0000259" key="8">
    <source>
        <dbReference type="Pfam" id="PF01435"/>
    </source>
</evidence>
<dbReference type="InterPro" id="IPR001915">
    <property type="entry name" value="Peptidase_M48"/>
</dbReference>
<dbReference type="AlphaFoldDB" id="A0A2J6QJZ3"/>
<feature type="transmembrane region" description="Helical" evidence="7">
    <location>
        <begin position="7"/>
        <end position="26"/>
    </location>
</feature>
<evidence type="ECO:0000256" key="2">
    <source>
        <dbReference type="ARBA" id="ARBA00022723"/>
    </source>
</evidence>
<feature type="transmembrane region" description="Helical" evidence="7">
    <location>
        <begin position="96"/>
        <end position="117"/>
    </location>
</feature>
<feature type="transmembrane region" description="Helical" evidence="7">
    <location>
        <begin position="123"/>
        <end position="140"/>
    </location>
</feature>
<evidence type="ECO:0000256" key="7">
    <source>
        <dbReference type="SAM" id="Phobius"/>
    </source>
</evidence>
<dbReference type="Gene3D" id="3.30.2010.10">
    <property type="entry name" value="Metalloproteases ('zincins'), catalytic domain"/>
    <property type="match status" value="1"/>
</dbReference>
<accession>A0A2J6QJZ3</accession>
<protein>
    <recommendedName>
        <fullName evidence="8">Peptidase M48 domain-containing protein</fullName>
    </recommendedName>
</protein>
<dbReference type="GO" id="GO:0046872">
    <property type="term" value="F:metal ion binding"/>
    <property type="evidence" value="ECO:0007669"/>
    <property type="project" value="UniProtKB-KW"/>
</dbReference>
<dbReference type="Pfam" id="PF01435">
    <property type="entry name" value="Peptidase_M48"/>
    <property type="match status" value="1"/>
</dbReference>